<dbReference type="Pfam" id="PF01118">
    <property type="entry name" value="Semialdhyde_dh"/>
    <property type="match status" value="1"/>
</dbReference>
<dbReference type="Proteomes" id="UP000308181">
    <property type="component" value="Unassembled WGS sequence"/>
</dbReference>
<evidence type="ECO:0000313" key="3">
    <source>
        <dbReference type="Proteomes" id="UP000308181"/>
    </source>
</evidence>
<dbReference type="GO" id="GO:0016620">
    <property type="term" value="F:oxidoreductase activity, acting on the aldehyde or oxo group of donors, NAD or NADP as acceptor"/>
    <property type="evidence" value="ECO:0007669"/>
    <property type="project" value="InterPro"/>
</dbReference>
<sequence>MKTSAIVLGASGLIGSHLLTLLLNDPHFDSIKIFVRKLLPIQHPKLIQIVTDFEHLELKKEEIKADIIFCCLGSTQKKTPDLAIYKKIDHDYPLYFAKEGLKNGLRQFHLVSALGANSKSANFYTKMKGDTEEDLKKLGISSLHIYQPSFLRGNRNENRPLEKIALVLIKVIDPLLIGSLKKYRSIAAEDVAKAMINESIKNKKGIFVHQSDQIKELV</sequence>
<dbReference type="Gene3D" id="3.40.50.720">
    <property type="entry name" value="NAD(P)-binding Rossmann-like Domain"/>
    <property type="match status" value="1"/>
</dbReference>
<reference evidence="2 3" key="1">
    <citation type="submission" date="2019-04" db="EMBL/GenBank/DDBJ databases">
        <title>Pedobacter sp. AR-3-17 sp. nov., isolated from Arctic soil.</title>
        <authorList>
            <person name="Dahal R.H."/>
            <person name="Kim D.-U."/>
        </authorList>
    </citation>
    <scope>NUCLEOTIDE SEQUENCE [LARGE SCALE GENOMIC DNA]</scope>
    <source>
        <strain evidence="2 3">AR-3-17</strain>
    </source>
</reference>
<dbReference type="RefSeq" id="WP_136824900.1">
    <property type="nucleotide sequence ID" value="NZ_SWBP01000001.1"/>
</dbReference>
<dbReference type="GO" id="GO:0051287">
    <property type="term" value="F:NAD binding"/>
    <property type="evidence" value="ECO:0007669"/>
    <property type="project" value="InterPro"/>
</dbReference>
<dbReference type="PANTHER" id="PTHR14097:SF7">
    <property type="entry name" value="OXIDOREDUCTASE HTATIP2"/>
    <property type="match status" value="1"/>
</dbReference>
<comment type="caution">
    <text evidence="2">The sequence shown here is derived from an EMBL/GenBank/DDBJ whole genome shotgun (WGS) entry which is preliminary data.</text>
</comment>
<name>A0A4U1C5J0_9SPHI</name>
<evidence type="ECO:0000313" key="2">
    <source>
        <dbReference type="EMBL" id="TKC00693.1"/>
    </source>
</evidence>
<dbReference type="EMBL" id="SWBP01000001">
    <property type="protein sequence ID" value="TKC00693.1"/>
    <property type="molecule type" value="Genomic_DNA"/>
</dbReference>
<accession>A0A4U1C5J0</accession>
<dbReference type="SUPFAM" id="SSF51735">
    <property type="entry name" value="NAD(P)-binding Rossmann-fold domains"/>
    <property type="match status" value="1"/>
</dbReference>
<dbReference type="OrthoDB" id="9798632at2"/>
<dbReference type="PANTHER" id="PTHR14097">
    <property type="entry name" value="OXIDOREDUCTASE HTATIP2"/>
    <property type="match status" value="1"/>
</dbReference>
<organism evidence="2 3">
    <name type="scientific">Pedobacter cryophilus</name>
    <dbReference type="NCBI Taxonomy" id="2571271"/>
    <lineage>
        <taxon>Bacteria</taxon>
        <taxon>Pseudomonadati</taxon>
        <taxon>Bacteroidota</taxon>
        <taxon>Sphingobacteriia</taxon>
        <taxon>Sphingobacteriales</taxon>
        <taxon>Sphingobacteriaceae</taxon>
        <taxon>Pedobacter</taxon>
    </lineage>
</organism>
<evidence type="ECO:0000259" key="1">
    <source>
        <dbReference type="Pfam" id="PF01118"/>
    </source>
</evidence>
<proteinExistence type="predicted"/>
<keyword evidence="3" id="KW-1185">Reference proteome</keyword>
<protein>
    <submittedName>
        <fullName evidence="2">Nucleoside-diphosphate sugar epimerase</fullName>
    </submittedName>
</protein>
<dbReference type="AlphaFoldDB" id="A0A4U1C5J0"/>
<dbReference type="InterPro" id="IPR000534">
    <property type="entry name" value="Semialdehyde_DH_NAD-bd"/>
</dbReference>
<dbReference type="InterPro" id="IPR036291">
    <property type="entry name" value="NAD(P)-bd_dom_sf"/>
</dbReference>
<gene>
    <name evidence="2" type="ORF">FA046_03170</name>
</gene>
<feature type="domain" description="Semialdehyde dehydrogenase NAD-binding" evidence="1">
    <location>
        <begin position="6"/>
        <end position="77"/>
    </location>
</feature>